<dbReference type="EMBL" id="QPID01000001">
    <property type="protein sequence ID" value="RCU52866.1"/>
    <property type="molecule type" value="Genomic_DNA"/>
</dbReference>
<evidence type="ECO:0000259" key="3">
    <source>
        <dbReference type="PROSITE" id="PS50977"/>
    </source>
</evidence>
<dbReference type="InterPro" id="IPR025722">
    <property type="entry name" value="TetR"/>
</dbReference>
<feature type="domain" description="HTH tetR-type" evidence="3">
    <location>
        <begin position="1"/>
        <end position="61"/>
    </location>
</feature>
<evidence type="ECO:0000256" key="2">
    <source>
        <dbReference type="PROSITE-ProRule" id="PRU00335"/>
    </source>
</evidence>
<keyword evidence="1 2" id="KW-0238">DNA-binding</keyword>
<dbReference type="AlphaFoldDB" id="A0A368NRR6"/>
<dbReference type="Pfam" id="PF00440">
    <property type="entry name" value="TetR_N"/>
    <property type="match status" value="1"/>
</dbReference>
<reference evidence="4 5" key="1">
    <citation type="submission" date="2018-07" db="EMBL/GenBank/DDBJ databases">
        <title>Corallincola holothuriorum sp. nov., a new facultative anaerobe isolated from sea cucumber Apostichopus japonicus.</title>
        <authorList>
            <person name="Xia H."/>
        </authorList>
    </citation>
    <scope>NUCLEOTIDE SEQUENCE [LARGE SCALE GENOMIC DNA]</scope>
    <source>
        <strain evidence="4 5">C4</strain>
    </source>
</reference>
<evidence type="ECO:0000313" key="5">
    <source>
        <dbReference type="Proteomes" id="UP000252558"/>
    </source>
</evidence>
<dbReference type="Gene3D" id="1.10.357.10">
    <property type="entry name" value="Tetracycline Repressor, domain 2"/>
    <property type="match status" value="1"/>
</dbReference>
<evidence type="ECO:0000256" key="1">
    <source>
        <dbReference type="ARBA" id="ARBA00023125"/>
    </source>
</evidence>
<feature type="DNA-binding region" description="H-T-H motif" evidence="2">
    <location>
        <begin position="24"/>
        <end position="43"/>
    </location>
</feature>
<protein>
    <submittedName>
        <fullName evidence="4">TetR/AcrR family transcriptional regulator</fullName>
    </submittedName>
</protein>
<proteinExistence type="predicted"/>
<comment type="caution">
    <text evidence="4">The sequence shown here is derived from an EMBL/GenBank/DDBJ whole genome shotgun (WGS) entry which is preliminary data.</text>
</comment>
<gene>
    <name evidence="4" type="ORF">DU002_02570</name>
</gene>
<name>A0A368NRR6_9GAMM</name>
<keyword evidence="5" id="KW-1185">Reference proteome</keyword>
<dbReference type="Pfam" id="PF13972">
    <property type="entry name" value="TetR"/>
    <property type="match status" value="1"/>
</dbReference>
<dbReference type="InterPro" id="IPR009057">
    <property type="entry name" value="Homeodomain-like_sf"/>
</dbReference>
<dbReference type="PANTHER" id="PTHR43479:SF12">
    <property type="entry name" value="TRANSCRIPTIONAL REGULATORY PROTEIN"/>
    <property type="match status" value="1"/>
</dbReference>
<evidence type="ECO:0000313" key="4">
    <source>
        <dbReference type="EMBL" id="RCU52866.1"/>
    </source>
</evidence>
<dbReference type="PROSITE" id="PS50977">
    <property type="entry name" value="HTH_TETR_2"/>
    <property type="match status" value="1"/>
</dbReference>
<organism evidence="4 5">
    <name type="scientific">Corallincola holothuriorum</name>
    <dbReference type="NCBI Taxonomy" id="2282215"/>
    <lineage>
        <taxon>Bacteria</taxon>
        <taxon>Pseudomonadati</taxon>
        <taxon>Pseudomonadota</taxon>
        <taxon>Gammaproteobacteria</taxon>
        <taxon>Alteromonadales</taxon>
        <taxon>Psychromonadaceae</taxon>
        <taxon>Corallincola</taxon>
    </lineage>
</organism>
<dbReference type="RefSeq" id="WP_114336773.1">
    <property type="nucleotide sequence ID" value="NZ_QPID01000001.1"/>
</dbReference>
<dbReference type="InterPro" id="IPR050624">
    <property type="entry name" value="HTH-type_Tx_Regulator"/>
</dbReference>
<dbReference type="SUPFAM" id="SSF46689">
    <property type="entry name" value="Homeodomain-like"/>
    <property type="match status" value="1"/>
</dbReference>
<accession>A0A368NRR6</accession>
<dbReference type="GO" id="GO:0003677">
    <property type="term" value="F:DNA binding"/>
    <property type="evidence" value="ECO:0007669"/>
    <property type="project" value="UniProtKB-UniRule"/>
</dbReference>
<dbReference type="PANTHER" id="PTHR43479">
    <property type="entry name" value="ACREF/ENVCD OPERON REPRESSOR-RELATED"/>
    <property type="match status" value="1"/>
</dbReference>
<dbReference type="OrthoDB" id="8770705at2"/>
<dbReference type="Proteomes" id="UP000252558">
    <property type="component" value="Unassembled WGS sequence"/>
</dbReference>
<dbReference type="PRINTS" id="PR00455">
    <property type="entry name" value="HTHTETR"/>
</dbReference>
<dbReference type="InterPro" id="IPR023772">
    <property type="entry name" value="DNA-bd_HTH_TetR-type_CS"/>
</dbReference>
<dbReference type="PROSITE" id="PS01081">
    <property type="entry name" value="HTH_TETR_1"/>
    <property type="match status" value="1"/>
</dbReference>
<dbReference type="InterPro" id="IPR001647">
    <property type="entry name" value="HTH_TetR"/>
</dbReference>
<sequence>MRNRERVLNLSLTLFNQQGIAHVSTLQITTELDISPGNLYYHFRNKEDIAKALVQEFDQAICRMRTEFSNQVTTLEDYPPFLLSLMALLAQYRFVLRDLETLVLGEPDLKRNFSHLYNSLKTLNKRMFDHLDHLDALNIEKEDQKFLADNSLMIAIGWVNQLSMVSNEQEHAMILRQGVSRLVALVQPHLNTTA</sequence>